<evidence type="ECO:0000313" key="1">
    <source>
        <dbReference type="EnsemblMetazoa" id="XP_008178702.1"/>
    </source>
</evidence>
<organism evidence="1 2">
    <name type="scientific">Acyrthosiphon pisum</name>
    <name type="common">Pea aphid</name>
    <dbReference type="NCBI Taxonomy" id="7029"/>
    <lineage>
        <taxon>Eukaryota</taxon>
        <taxon>Metazoa</taxon>
        <taxon>Ecdysozoa</taxon>
        <taxon>Arthropoda</taxon>
        <taxon>Hexapoda</taxon>
        <taxon>Insecta</taxon>
        <taxon>Pterygota</taxon>
        <taxon>Neoptera</taxon>
        <taxon>Paraneoptera</taxon>
        <taxon>Hemiptera</taxon>
        <taxon>Sternorrhyncha</taxon>
        <taxon>Aphidomorpha</taxon>
        <taxon>Aphidoidea</taxon>
        <taxon>Aphididae</taxon>
        <taxon>Macrosiphini</taxon>
        <taxon>Acyrthosiphon</taxon>
    </lineage>
</organism>
<proteinExistence type="predicted"/>
<name>A0A8R1WY13_ACYPI</name>
<accession>A0A8R1WY13</accession>
<dbReference type="GO" id="GO:0071897">
    <property type="term" value="P:DNA biosynthetic process"/>
    <property type="evidence" value="ECO:0007669"/>
    <property type="project" value="UniProtKB-ARBA"/>
</dbReference>
<reference evidence="1" key="2">
    <citation type="submission" date="2022-06" db="UniProtKB">
        <authorList>
            <consortium name="EnsemblMetazoa"/>
        </authorList>
    </citation>
    <scope>IDENTIFICATION</scope>
</reference>
<dbReference type="AlphaFoldDB" id="A0A8R1WY13"/>
<dbReference type="Gene3D" id="3.10.10.10">
    <property type="entry name" value="HIV Type 1 Reverse Transcriptase, subunit A, domain 1"/>
    <property type="match status" value="1"/>
</dbReference>
<dbReference type="Gene3D" id="3.30.70.270">
    <property type="match status" value="1"/>
</dbReference>
<reference evidence="2" key="1">
    <citation type="submission" date="2010-06" db="EMBL/GenBank/DDBJ databases">
        <authorList>
            <person name="Jiang H."/>
            <person name="Abraham K."/>
            <person name="Ali S."/>
            <person name="Alsbrooks S.L."/>
            <person name="Anim B.N."/>
            <person name="Anosike U.S."/>
            <person name="Attaway T."/>
            <person name="Bandaranaike D.P."/>
            <person name="Battles P.K."/>
            <person name="Bell S.N."/>
            <person name="Bell A.V."/>
            <person name="Beltran B."/>
            <person name="Bickham C."/>
            <person name="Bustamante Y."/>
            <person name="Caleb T."/>
            <person name="Canada A."/>
            <person name="Cardenas V."/>
            <person name="Carter K."/>
            <person name="Chacko J."/>
            <person name="Chandrabose M.N."/>
            <person name="Chavez D."/>
            <person name="Chavez A."/>
            <person name="Chen L."/>
            <person name="Chu H.-S."/>
            <person name="Claassen K.J."/>
            <person name="Cockrell R."/>
            <person name="Collins M."/>
            <person name="Cooper J.A."/>
            <person name="Cree A."/>
            <person name="Curry S.M."/>
            <person name="Da Y."/>
            <person name="Dao M.D."/>
            <person name="Das B."/>
            <person name="Davila M.-L."/>
            <person name="Davy-Carroll L."/>
            <person name="Denson S."/>
            <person name="Dinh H."/>
            <person name="Ebong V.E."/>
            <person name="Edwards J.R."/>
            <person name="Egan A."/>
            <person name="El-Daye J."/>
            <person name="Escobedo L."/>
            <person name="Fernandez S."/>
            <person name="Fernando P.R."/>
            <person name="Flagg N."/>
            <person name="Forbes L.D."/>
            <person name="Fowler R.G."/>
            <person name="Fu Q."/>
            <person name="Gabisi R.A."/>
            <person name="Ganer J."/>
            <person name="Garbino Pronczuk A."/>
            <person name="Garcia R.M."/>
            <person name="Garner T."/>
            <person name="Garrett T.E."/>
            <person name="Gonzalez D.A."/>
            <person name="Hamid H."/>
            <person name="Hawkins E.S."/>
            <person name="Hirani K."/>
            <person name="Hogues M.E."/>
            <person name="Hollins B."/>
            <person name="Hsiao C.-H."/>
            <person name="Jabil R."/>
            <person name="James M.L."/>
            <person name="Jhangiani S.N."/>
            <person name="Johnson B."/>
            <person name="Johnson Q."/>
            <person name="Joshi V."/>
            <person name="Kalu J.B."/>
            <person name="Kam C."/>
            <person name="Kashfia A."/>
            <person name="Keebler J."/>
            <person name="Kisamo H."/>
            <person name="Kovar C.L."/>
            <person name="Lago L.A."/>
            <person name="Lai C.-Y."/>
            <person name="Laidlaw J."/>
            <person name="Lara F."/>
            <person name="Le T.-K."/>
            <person name="Lee S.L."/>
            <person name="Legall F.H."/>
            <person name="Lemon S.J."/>
            <person name="Lewis L.R."/>
            <person name="Li B."/>
            <person name="Liu Y."/>
            <person name="Liu Y.-S."/>
            <person name="Lopez J."/>
            <person name="Lozado R.J."/>
            <person name="Lu J."/>
            <person name="Madu R.C."/>
            <person name="Maheshwari M."/>
            <person name="Maheshwari R."/>
            <person name="Malloy K."/>
            <person name="Martinez E."/>
            <person name="Mathew T."/>
            <person name="Mercado I.C."/>
            <person name="Mercado C."/>
            <person name="Meyer B."/>
            <person name="Montgomery K."/>
            <person name="Morgan M.B."/>
            <person name="Munidasa M."/>
            <person name="Nazareth L.V."/>
            <person name="Nelson J."/>
            <person name="Ng B.M."/>
            <person name="Nguyen N.B."/>
            <person name="Nguyen P.Q."/>
            <person name="Nguyen T."/>
            <person name="Obregon M."/>
            <person name="Okwuonu G.O."/>
            <person name="Onwere C.G."/>
            <person name="Orozco G."/>
            <person name="Parra A."/>
            <person name="Patel S."/>
            <person name="Patil S."/>
            <person name="Perez A."/>
            <person name="Perez Y."/>
            <person name="Pham C."/>
            <person name="Primus E.L."/>
            <person name="Pu L.-L."/>
            <person name="Puazo M."/>
            <person name="Qin X."/>
            <person name="Quiroz J.B."/>
            <person name="Reese J."/>
            <person name="Richards S."/>
            <person name="Rives C.M."/>
            <person name="Robberts R."/>
            <person name="Ruiz S.J."/>
            <person name="Ruiz M.J."/>
            <person name="Santibanez J."/>
            <person name="Schneider B.W."/>
            <person name="Sisson I."/>
            <person name="Smith M."/>
            <person name="Sodergren E."/>
            <person name="Song X.-Z."/>
            <person name="Song B.B."/>
            <person name="Summersgill H."/>
            <person name="Thelus R."/>
            <person name="Thornton R.D."/>
            <person name="Trejos Z.Y."/>
            <person name="Usmani K."/>
            <person name="Vattathil S."/>
            <person name="Villasana D."/>
            <person name="Walker D.L."/>
            <person name="Wang S."/>
            <person name="Wang K."/>
            <person name="White C.S."/>
            <person name="Williams A.C."/>
            <person name="Williamson J."/>
            <person name="Wilson K."/>
            <person name="Woghiren I.O."/>
            <person name="Woodworth J.R."/>
            <person name="Worley K.C."/>
            <person name="Wright R.A."/>
            <person name="Wu W."/>
            <person name="Young L."/>
            <person name="Zhang L."/>
            <person name="Zhang J."/>
            <person name="Zhu Y."/>
            <person name="Muzny D.M."/>
            <person name="Weinstock G."/>
            <person name="Gibbs R.A."/>
        </authorList>
    </citation>
    <scope>NUCLEOTIDE SEQUENCE [LARGE SCALE GENOMIC DNA]</scope>
    <source>
        <strain evidence="2">LSR1</strain>
    </source>
</reference>
<sequence length="270" mass="30679">MPPPSFTDDGRCEEIFEAEHKRLPSGRFAVPLPTRTALSSRSFPGSREHAIKRFENLEKRLSMDTKLRELYSNFMSEYLTLGHISVAKTPGTYFIPHHAVYRPADGDSKIRVVFDASAKGSQGLSLNECLLQGPKLQQDIVDVLTRFRMPKRVFTADICKMYRQILVLPEYRTLQHVFWRSSPLEKLIEYELDTVTYGTNCAPFLALRVLKAIAFDDCTDYDDVRDALLNQTYVDDVCAGADSTTDILKFQSELISILGRAGLELKKMVQ</sequence>
<protein>
    <submittedName>
        <fullName evidence="1">Uncharacterized protein</fullName>
    </submittedName>
</protein>
<dbReference type="RefSeq" id="XP_008178702.1">
    <property type="nucleotide sequence ID" value="XM_008180480.1"/>
</dbReference>
<dbReference type="KEGG" id="api:103307951"/>
<dbReference type="PANTHER" id="PTHR47331:SF1">
    <property type="entry name" value="GAG-LIKE PROTEIN"/>
    <property type="match status" value="1"/>
</dbReference>
<dbReference type="InterPro" id="IPR043128">
    <property type="entry name" value="Rev_trsase/Diguanyl_cyclase"/>
</dbReference>
<dbReference type="SUPFAM" id="SSF56672">
    <property type="entry name" value="DNA/RNA polymerases"/>
    <property type="match status" value="1"/>
</dbReference>
<dbReference type="GeneID" id="103307951"/>
<dbReference type="InterPro" id="IPR043502">
    <property type="entry name" value="DNA/RNA_pol_sf"/>
</dbReference>
<dbReference type="OrthoDB" id="6612914at2759"/>
<dbReference type="Proteomes" id="UP000007819">
    <property type="component" value="Chromosome X"/>
</dbReference>
<dbReference type="EnsemblMetazoa" id="XM_008180480.1">
    <property type="protein sequence ID" value="XP_008178702.1"/>
    <property type="gene ID" value="LOC103307951"/>
</dbReference>
<evidence type="ECO:0000313" key="2">
    <source>
        <dbReference type="Proteomes" id="UP000007819"/>
    </source>
</evidence>
<dbReference type="PANTHER" id="PTHR47331">
    <property type="entry name" value="PHD-TYPE DOMAIN-CONTAINING PROTEIN"/>
    <property type="match status" value="1"/>
</dbReference>
<keyword evidence="2" id="KW-1185">Reference proteome</keyword>